<keyword evidence="1" id="KW-0812">Transmembrane</keyword>
<protein>
    <recommendedName>
        <fullName evidence="3">Nose resistant-to-fluoxetine protein N-terminal domain-containing protein</fullName>
    </recommendedName>
</protein>
<evidence type="ECO:0000313" key="4">
    <source>
        <dbReference type="EMBL" id="RLU26534.1"/>
    </source>
</evidence>
<dbReference type="AlphaFoldDB" id="A0A3L8E1E7"/>
<feature type="domain" description="Nose resistant-to-fluoxetine protein N-terminal" evidence="3">
    <location>
        <begin position="58"/>
        <end position="203"/>
    </location>
</feature>
<dbReference type="PANTHER" id="PTHR11161">
    <property type="entry name" value="O-ACYLTRANSFERASE"/>
    <property type="match status" value="1"/>
</dbReference>
<dbReference type="SMART" id="SM00703">
    <property type="entry name" value="NRF"/>
    <property type="match status" value="1"/>
</dbReference>
<dbReference type="OrthoDB" id="207378at2759"/>
<dbReference type="Proteomes" id="UP000279307">
    <property type="component" value="Chromosome 1"/>
</dbReference>
<dbReference type="EMBL" id="QOIP01000001">
    <property type="protein sequence ID" value="RLU26534.1"/>
    <property type="molecule type" value="Genomic_DNA"/>
</dbReference>
<dbReference type="InterPro" id="IPR052728">
    <property type="entry name" value="O2_lipid_transport_reg"/>
</dbReference>
<keyword evidence="2" id="KW-0732">Signal</keyword>
<feature type="chain" id="PRO_5018052927" description="Nose resistant-to-fluoxetine protein N-terminal domain-containing protein" evidence="2">
    <location>
        <begin position="25"/>
        <end position="342"/>
    </location>
</feature>
<feature type="transmembrane region" description="Helical" evidence="1">
    <location>
        <begin position="226"/>
        <end position="248"/>
    </location>
</feature>
<reference evidence="4 5" key="1">
    <citation type="journal article" date="2018" name="Genome Res.">
        <title>The genomic architecture and molecular evolution of ant odorant receptors.</title>
        <authorList>
            <person name="McKenzie S.K."/>
            <person name="Kronauer D.J.C."/>
        </authorList>
    </citation>
    <scope>NUCLEOTIDE SEQUENCE [LARGE SCALE GENOMIC DNA]</scope>
    <source>
        <strain evidence="4">Clonal line C1</strain>
    </source>
</reference>
<dbReference type="Pfam" id="PF20146">
    <property type="entry name" value="NRF"/>
    <property type="match status" value="1"/>
</dbReference>
<evidence type="ECO:0000256" key="1">
    <source>
        <dbReference type="SAM" id="Phobius"/>
    </source>
</evidence>
<proteinExistence type="predicted"/>
<gene>
    <name evidence="4" type="ORF">DMN91_000330</name>
</gene>
<accession>A0A3L8E1E7</accession>
<keyword evidence="1" id="KW-1133">Transmembrane helix</keyword>
<dbReference type="InterPro" id="IPR006621">
    <property type="entry name" value="Nose-resist-to-fluoxetine_N"/>
</dbReference>
<organism evidence="4 5">
    <name type="scientific">Ooceraea biroi</name>
    <name type="common">Clonal raider ant</name>
    <name type="synonym">Cerapachys biroi</name>
    <dbReference type="NCBI Taxonomy" id="2015173"/>
    <lineage>
        <taxon>Eukaryota</taxon>
        <taxon>Metazoa</taxon>
        <taxon>Ecdysozoa</taxon>
        <taxon>Arthropoda</taxon>
        <taxon>Hexapoda</taxon>
        <taxon>Insecta</taxon>
        <taxon>Pterygota</taxon>
        <taxon>Neoptera</taxon>
        <taxon>Endopterygota</taxon>
        <taxon>Hymenoptera</taxon>
        <taxon>Apocrita</taxon>
        <taxon>Aculeata</taxon>
        <taxon>Formicoidea</taxon>
        <taxon>Formicidae</taxon>
        <taxon>Dorylinae</taxon>
        <taxon>Ooceraea</taxon>
    </lineage>
</organism>
<evidence type="ECO:0000259" key="3">
    <source>
        <dbReference type="SMART" id="SM00703"/>
    </source>
</evidence>
<keyword evidence="1" id="KW-0472">Membrane</keyword>
<evidence type="ECO:0000256" key="2">
    <source>
        <dbReference type="SAM" id="SignalP"/>
    </source>
</evidence>
<dbReference type="PANTHER" id="PTHR11161:SF72">
    <property type="entry name" value="FI21449P1"/>
    <property type="match status" value="1"/>
</dbReference>
<feature type="transmembrane region" description="Helical" evidence="1">
    <location>
        <begin position="317"/>
        <end position="336"/>
    </location>
</feature>
<feature type="signal peptide" evidence="2">
    <location>
        <begin position="1"/>
        <end position="24"/>
    </location>
</feature>
<name>A0A3L8E1E7_OOCBI</name>
<comment type="caution">
    <text evidence="4">The sequence shown here is derived from an EMBL/GenBank/DDBJ whole genome shotgun (WGS) entry which is preliminary data.</text>
</comment>
<sequence>MSYWQFALILCVCTNLSKLFCVSAQAHLKDRLNKLNENAGSYSLPAYAVASTADLLNSTICRKELQDFRDAVDQRILWSLRMLDSSGEPKPGFLYGNNYWLGSHNQCDDTMNTVPLEISKQDLLNNTQYRDPQKEFPPFKVHYLVAYFRHNSTLQYHVNLHDEDIITLGLCLPASCRTSDLSFILERIFYNRSLLIGHIYSADFTLIEVKDLKNDYQWLFNGTSLLIFWIVLVFTLAMMIIGTVYDIFIYQNYLSMKKVNTRIKDLREEVEFIALSSKEESKVGKVLMCFSIYTNTRIIFDTSLSANAIPVIHGLRFLSMGWIIMIHTTLFILPYIGKYKQV</sequence>
<evidence type="ECO:0000313" key="5">
    <source>
        <dbReference type="Proteomes" id="UP000279307"/>
    </source>
</evidence>